<proteinExistence type="inferred from homology"/>
<reference evidence="11" key="1">
    <citation type="submission" date="2020-11" db="EMBL/GenBank/DDBJ databases">
        <authorList>
            <consortium name="DOE Joint Genome Institute"/>
            <person name="Ahrendt S."/>
            <person name="Riley R."/>
            <person name="Andreopoulos W."/>
            <person name="LaButti K."/>
            <person name="Pangilinan J."/>
            <person name="Ruiz-duenas F.J."/>
            <person name="Barrasa J.M."/>
            <person name="Sanchez-Garcia M."/>
            <person name="Camarero S."/>
            <person name="Miyauchi S."/>
            <person name="Serrano A."/>
            <person name="Linde D."/>
            <person name="Babiker R."/>
            <person name="Drula E."/>
            <person name="Ayuso-Fernandez I."/>
            <person name="Pacheco R."/>
            <person name="Padilla G."/>
            <person name="Ferreira P."/>
            <person name="Barriuso J."/>
            <person name="Kellner H."/>
            <person name="Castanera R."/>
            <person name="Alfaro M."/>
            <person name="Ramirez L."/>
            <person name="Pisabarro A.G."/>
            <person name="Kuo A."/>
            <person name="Tritt A."/>
            <person name="Lipzen A."/>
            <person name="He G."/>
            <person name="Yan M."/>
            <person name="Ng V."/>
            <person name="Cullen D."/>
            <person name="Martin F."/>
            <person name="Rosso M.-N."/>
            <person name="Henrissat B."/>
            <person name="Hibbett D."/>
            <person name="Martinez A.T."/>
            <person name="Grigoriev I.V."/>
        </authorList>
    </citation>
    <scope>NUCLEOTIDE SEQUENCE</scope>
    <source>
        <strain evidence="11">AH 44721</strain>
    </source>
</reference>
<dbReference type="InterPro" id="IPR011053">
    <property type="entry name" value="Single_hybrid_motif"/>
</dbReference>
<evidence type="ECO:0000256" key="1">
    <source>
        <dbReference type="ARBA" id="ARBA00001938"/>
    </source>
</evidence>
<dbReference type="EMBL" id="JADNYJ010000136">
    <property type="protein sequence ID" value="KAF8880901.1"/>
    <property type="molecule type" value="Genomic_DNA"/>
</dbReference>
<dbReference type="FunFam" id="2.40.50.100:FF:000013">
    <property type="entry name" value="Dihydrolipoamide acetyltransferase component of pyruvate dehydrogenase complex"/>
    <property type="match status" value="1"/>
</dbReference>
<comment type="subcellular location">
    <subcellularLocation>
        <location evidence="2">Mitochondrion matrix</location>
    </subcellularLocation>
</comment>
<organism evidence="11 12">
    <name type="scientific">Gymnopilus junonius</name>
    <name type="common">Spectacular rustgill mushroom</name>
    <name type="synonym">Gymnopilus spectabilis subsp. junonius</name>
    <dbReference type="NCBI Taxonomy" id="109634"/>
    <lineage>
        <taxon>Eukaryota</taxon>
        <taxon>Fungi</taxon>
        <taxon>Dikarya</taxon>
        <taxon>Basidiomycota</taxon>
        <taxon>Agaricomycotina</taxon>
        <taxon>Agaricomycetes</taxon>
        <taxon>Agaricomycetidae</taxon>
        <taxon>Agaricales</taxon>
        <taxon>Agaricineae</taxon>
        <taxon>Hymenogastraceae</taxon>
        <taxon>Gymnopilus</taxon>
    </lineage>
</organism>
<dbReference type="Gene3D" id="3.30.559.10">
    <property type="entry name" value="Chloramphenicol acetyltransferase-like domain"/>
    <property type="match status" value="1"/>
</dbReference>
<dbReference type="GO" id="GO:0005759">
    <property type="term" value="C:mitochondrial matrix"/>
    <property type="evidence" value="ECO:0007669"/>
    <property type="project" value="UniProtKB-SubCell"/>
</dbReference>
<evidence type="ECO:0000313" key="11">
    <source>
        <dbReference type="EMBL" id="KAF8880901.1"/>
    </source>
</evidence>
<evidence type="ECO:0000256" key="7">
    <source>
        <dbReference type="ARBA" id="ARBA00023128"/>
    </source>
</evidence>
<protein>
    <recommendedName>
        <fullName evidence="9">Dihydrolipoamide acetyltransferase component of pyruvate dehydrogenase complex</fullName>
        <ecNumber evidence="9">2.3.1.-</ecNumber>
    </recommendedName>
</protein>
<dbReference type="Pfam" id="PF00364">
    <property type="entry name" value="Biotin_lipoyl"/>
    <property type="match status" value="1"/>
</dbReference>
<dbReference type="InterPro" id="IPR004167">
    <property type="entry name" value="PSBD"/>
</dbReference>
<evidence type="ECO:0000256" key="9">
    <source>
        <dbReference type="RuleBase" id="RU003423"/>
    </source>
</evidence>
<evidence type="ECO:0000256" key="8">
    <source>
        <dbReference type="ARBA" id="ARBA00023315"/>
    </source>
</evidence>
<dbReference type="SUPFAM" id="SSF51230">
    <property type="entry name" value="Single hybrid motif"/>
    <property type="match status" value="1"/>
</dbReference>
<dbReference type="PROSITE" id="PS50968">
    <property type="entry name" value="BIOTINYL_LIPOYL"/>
    <property type="match status" value="1"/>
</dbReference>
<dbReference type="CDD" id="cd06849">
    <property type="entry name" value="lipoyl_domain"/>
    <property type="match status" value="1"/>
</dbReference>
<keyword evidence="8 9" id="KW-0012">Acyltransferase</keyword>
<feature type="domain" description="Lipoyl-binding" evidence="10">
    <location>
        <begin position="32"/>
        <end position="107"/>
    </location>
</feature>
<keyword evidence="12" id="KW-1185">Reference proteome</keyword>
<name>A0A9P5NE50_GYMJU</name>
<comment type="similarity">
    <text evidence="3 9">Belongs to the 2-oxoacid dehydrogenase family.</text>
</comment>
<dbReference type="InterPro" id="IPR000089">
    <property type="entry name" value="Biotin_lipoyl"/>
</dbReference>
<evidence type="ECO:0000256" key="3">
    <source>
        <dbReference type="ARBA" id="ARBA00007317"/>
    </source>
</evidence>
<dbReference type="Gene3D" id="4.10.320.10">
    <property type="entry name" value="E3-binding domain"/>
    <property type="match status" value="1"/>
</dbReference>
<evidence type="ECO:0000256" key="6">
    <source>
        <dbReference type="ARBA" id="ARBA00022946"/>
    </source>
</evidence>
<dbReference type="InterPro" id="IPR036625">
    <property type="entry name" value="E3-bd_dom_sf"/>
</dbReference>
<evidence type="ECO:0000313" key="12">
    <source>
        <dbReference type="Proteomes" id="UP000724874"/>
    </source>
</evidence>
<dbReference type="Pfam" id="PF00198">
    <property type="entry name" value="2-oxoacid_dh"/>
    <property type="match status" value="1"/>
</dbReference>
<dbReference type="OrthoDB" id="15567at2759"/>
<evidence type="ECO:0000256" key="4">
    <source>
        <dbReference type="ARBA" id="ARBA00022679"/>
    </source>
</evidence>
<gene>
    <name evidence="11" type="ORF">CPB84DRAFT_1792192</name>
</gene>
<dbReference type="InterPro" id="IPR001078">
    <property type="entry name" value="2-oxoacid_DH_actylTfrase"/>
</dbReference>
<dbReference type="Pfam" id="PF02817">
    <property type="entry name" value="E3_binding"/>
    <property type="match status" value="1"/>
</dbReference>
<sequence length="464" mass="50252">MFVRPLRRLLGRPLAVSYFHTTPTSWASRKVIKKFNLADIGEGITECEVIKWNVKPLAAVQAFDALLEVQSDKASVEITSPFDGTVKEFLVQEGQIAKVGSGLCLIETEEEYSDEQDALSEVVNKPASSLGENPNNNSAEQIFSRADLVFAAPSVRHFARQMGVDLGLLVPGSGKDECPIPPQHEDVVVDLGRTRYGMWKAMVKSLEIPHFGYSTTLDISALHDILPVLNAHIPTHYLPESSRPTTPLAIILCIYPTPSPGPVPESQQYTRLTYLPILIKTLSKAMIEWPLFRSSITPSSTPISDASKPTLTIRPNADIAVALSTPTGLYTPTLQSANTHSIYSLAAQLTHLSHLGRQVPSGLTTKEMPKRGGTITVSNVGAIGAGDFASPVLVPGGGVAIVAIGRAKWVWDVDRGDGSGERRLKVGISWSGDHRVVEGAELAAFVECWRGYVEHPQRLIGEGV</sequence>
<dbReference type="AlphaFoldDB" id="A0A9P5NE50"/>
<keyword evidence="5 9" id="KW-0450">Lipoyl</keyword>
<dbReference type="Gene3D" id="2.40.50.100">
    <property type="match status" value="1"/>
</dbReference>
<comment type="caution">
    <text evidence="11">The sequence shown here is derived from an EMBL/GenBank/DDBJ whole genome shotgun (WGS) entry which is preliminary data.</text>
</comment>
<dbReference type="InterPro" id="IPR023213">
    <property type="entry name" value="CAT-like_dom_sf"/>
</dbReference>
<dbReference type="Proteomes" id="UP000724874">
    <property type="component" value="Unassembled WGS sequence"/>
</dbReference>
<dbReference type="GO" id="GO:0016407">
    <property type="term" value="F:acetyltransferase activity"/>
    <property type="evidence" value="ECO:0007669"/>
    <property type="project" value="TreeGrafter"/>
</dbReference>
<comment type="cofactor">
    <cofactor evidence="1 9">
        <name>(R)-lipoate</name>
        <dbReference type="ChEBI" id="CHEBI:83088"/>
    </cofactor>
</comment>
<keyword evidence="7" id="KW-0496">Mitochondrion</keyword>
<evidence type="ECO:0000256" key="5">
    <source>
        <dbReference type="ARBA" id="ARBA00022823"/>
    </source>
</evidence>
<keyword evidence="4 9" id="KW-0808">Transferase</keyword>
<dbReference type="GO" id="GO:0031405">
    <property type="term" value="F:lipoic acid binding"/>
    <property type="evidence" value="ECO:0007669"/>
    <property type="project" value="TreeGrafter"/>
</dbReference>
<dbReference type="EC" id="2.3.1.-" evidence="9"/>
<dbReference type="PANTHER" id="PTHR43178">
    <property type="entry name" value="DIHYDROLIPOAMIDE ACETYLTRANSFERASE COMPONENT OF PYRUVATE DEHYDROGENASE COMPLEX"/>
    <property type="match status" value="1"/>
</dbReference>
<keyword evidence="6" id="KW-0809">Transit peptide</keyword>
<dbReference type="InterPro" id="IPR050743">
    <property type="entry name" value="2-oxoacid_DH_E2_comp"/>
</dbReference>
<evidence type="ECO:0000259" key="10">
    <source>
        <dbReference type="PROSITE" id="PS50968"/>
    </source>
</evidence>
<accession>A0A9P5NE50</accession>
<evidence type="ECO:0000256" key="2">
    <source>
        <dbReference type="ARBA" id="ARBA00004305"/>
    </source>
</evidence>
<dbReference type="SUPFAM" id="SSF52777">
    <property type="entry name" value="CoA-dependent acyltransferases"/>
    <property type="match status" value="1"/>
</dbReference>
<dbReference type="GO" id="GO:0045333">
    <property type="term" value="P:cellular respiration"/>
    <property type="evidence" value="ECO:0007669"/>
    <property type="project" value="UniProtKB-ARBA"/>
</dbReference>
<dbReference type="PANTHER" id="PTHR43178:SF5">
    <property type="entry name" value="LIPOAMIDE ACYLTRANSFERASE COMPONENT OF BRANCHED-CHAIN ALPHA-KETO ACID DEHYDROGENASE COMPLEX, MITOCHONDRIAL"/>
    <property type="match status" value="1"/>
</dbReference>